<comment type="caution">
    <text evidence="1">The sequence shown here is derived from an EMBL/GenBank/DDBJ whole genome shotgun (WGS) entry which is preliminary data.</text>
</comment>
<proteinExistence type="predicted"/>
<dbReference type="AlphaFoldDB" id="A0A7Y8GWC7"/>
<dbReference type="EMBL" id="VYGV01000011">
    <property type="protein sequence ID" value="NWF46086.1"/>
    <property type="molecule type" value="Genomic_DNA"/>
</dbReference>
<accession>A0A7Y8GWC7</accession>
<name>A0A7Y8GWC7_9BURK</name>
<reference evidence="1 2" key="1">
    <citation type="submission" date="2019-09" db="EMBL/GenBank/DDBJ databases">
        <title>Hydrogenophaga aromatica sp. nov., isolated from a para-xylene-degrading enrichment culture.</title>
        <authorList>
            <person name="Tancsics A."/>
            <person name="Banerjee S."/>
        </authorList>
    </citation>
    <scope>NUCLEOTIDE SEQUENCE [LARGE SCALE GENOMIC DNA]</scope>
    <source>
        <strain evidence="1 2">D2P1</strain>
    </source>
</reference>
<organism evidence="1 2">
    <name type="scientific">Hydrogenophaga aromaticivorans</name>
    <dbReference type="NCBI Taxonomy" id="2610898"/>
    <lineage>
        <taxon>Bacteria</taxon>
        <taxon>Pseudomonadati</taxon>
        <taxon>Pseudomonadota</taxon>
        <taxon>Betaproteobacteria</taxon>
        <taxon>Burkholderiales</taxon>
        <taxon>Comamonadaceae</taxon>
        <taxon>Hydrogenophaga</taxon>
    </lineage>
</organism>
<sequence length="180" mass="19998">MPPASGGAAVVGGRTRTPIEAPATTFAPITQYPARQALQTVPSLRLVQVGAHQQQPVGPLPPPVEVGVVVVGQYRLFKIVQQQQYPLRRKHTSATREEIIVVTMSRLYRMVPLVLCTVQLPIIVVAELVQMQQFSAIMEHYKSKATRVGCLMVVDEICQIEKKPALRAFLLVIRFNHRTP</sequence>
<protein>
    <submittedName>
        <fullName evidence="1">Uncharacterized protein</fullName>
    </submittedName>
</protein>
<dbReference type="Proteomes" id="UP000545507">
    <property type="component" value="Unassembled WGS sequence"/>
</dbReference>
<keyword evidence="2" id="KW-1185">Reference proteome</keyword>
<gene>
    <name evidence="1" type="ORF">F3K02_12605</name>
</gene>
<evidence type="ECO:0000313" key="2">
    <source>
        <dbReference type="Proteomes" id="UP000545507"/>
    </source>
</evidence>
<evidence type="ECO:0000313" key="1">
    <source>
        <dbReference type="EMBL" id="NWF46086.1"/>
    </source>
</evidence>
<dbReference type="RefSeq" id="WP_177135994.1">
    <property type="nucleotide sequence ID" value="NZ_VYGV01000011.1"/>
</dbReference>